<organism evidence="1 2">
    <name type="scientific">Salegentibacter echinorum</name>
    <dbReference type="NCBI Taxonomy" id="1073325"/>
    <lineage>
        <taxon>Bacteria</taxon>
        <taxon>Pseudomonadati</taxon>
        <taxon>Bacteroidota</taxon>
        <taxon>Flavobacteriia</taxon>
        <taxon>Flavobacteriales</taxon>
        <taxon>Flavobacteriaceae</taxon>
        <taxon>Salegentibacter</taxon>
    </lineage>
</organism>
<reference evidence="2" key="1">
    <citation type="submission" date="2016-11" db="EMBL/GenBank/DDBJ databases">
        <authorList>
            <person name="Varghese N."/>
            <person name="Submissions S."/>
        </authorList>
    </citation>
    <scope>NUCLEOTIDE SEQUENCE [LARGE SCALE GENOMIC DNA]</scope>
    <source>
        <strain evidence="2">DSM 24579</strain>
    </source>
</reference>
<accession>A0A1M5MEN8</accession>
<dbReference type="AlphaFoldDB" id="A0A1M5MEN8"/>
<keyword evidence="2" id="KW-1185">Reference proteome</keyword>
<sequence length="115" mass="13413">MKNFKLFLYVLISIILFTCCSKKDTAKLKITDFSKTQTVVLQPYKFFPYTMINIKVKGYVNDTIKIIQGPDLYDINLSGDLDTIRKIEYYGEGPRTFIFDPYKATQGELEIEFQL</sequence>
<dbReference type="EMBL" id="FQVT01000027">
    <property type="protein sequence ID" value="SHG75183.1"/>
    <property type="molecule type" value="Genomic_DNA"/>
</dbReference>
<evidence type="ECO:0000313" key="1">
    <source>
        <dbReference type="EMBL" id="SHG75183.1"/>
    </source>
</evidence>
<dbReference type="OrthoDB" id="1454468at2"/>
<dbReference type="STRING" id="1073325.SAMN05444483_12711"/>
<proteinExistence type="predicted"/>
<evidence type="ECO:0000313" key="2">
    <source>
        <dbReference type="Proteomes" id="UP000183945"/>
    </source>
</evidence>
<name>A0A1M5MEN8_SALEC</name>
<gene>
    <name evidence="1" type="ORF">SAMN05444483_12711</name>
</gene>
<dbReference type="RefSeq" id="WP_072881988.1">
    <property type="nucleotide sequence ID" value="NZ_FQVT01000027.1"/>
</dbReference>
<protein>
    <recommendedName>
        <fullName evidence="3">Lipoprotein</fullName>
    </recommendedName>
</protein>
<evidence type="ECO:0008006" key="3">
    <source>
        <dbReference type="Google" id="ProtNLM"/>
    </source>
</evidence>
<dbReference type="Proteomes" id="UP000183945">
    <property type="component" value="Unassembled WGS sequence"/>
</dbReference>